<name>A0A4C1XA13_EUMVA</name>
<keyword evidence="2" id="KW-1185">Reference proteome</keyword>
<evidence type="ECO:0000313" key="2">
    <source>
        <dbReference type="Proteomes" id="UP000299102"/>
    </source>
</evidence>
<dbReference type="Proteomes" id="UP000299102">
    <property type="component" value="Unassembled WGS sequence"/>
</dbReference>
<comment type="caution">
    <text evidence="1">The sequence shown here is derived from an EMBL/GenBank/DDBJ whole genome shotgun (WGS) entry which is preliminary data.</text>
</comment>
<sequence>MCWSHSVAYLTAIRKWGNTSCEIPTLTEYRHEVTASVVVFRPVSESTRNLLPLPSLYYSCSSLPSPSIHSPSIRYPIPIQEAGNVPVTPQRLRASMGGDDDRMIGGSHTRLLFSKRYQKIISWNVVRNPAMTLLSFYRRKGPPTEGRAPSQTKTESQNIVLSNLRKTVHDTFKSRVKADNDRCANMEKTTTTAQPAIPGMEQCVSLSTSDFLYDRHGEQISCDVVKNNGQSRYSDFFIKARASLVARVQLFFPSCDEKELCRTWPDGTRGCRWRLTSPMDDPLRESSRHRKSLGTDTDQPGFVSRRGFVLVQEGVWPMRCY</sequence>
<organism evidence="1 2">
    <name type="scientific">Eumeta variegata</name>
    <name type="common">Bagworm moth</name>
    <name type="synonym">Eumeta japonica</name>
    <dbReference type="NCBI Taxonomy" id="151549"/>
    <lineage>
        <taxon>Eukaryota</taxon>
        <taxon>Metazoa</taxon>
        <taxon>Ecdysozoa</taxon>
        <taxon>Arthropoda</taxon>
        <taxon>Hexapoda</taxon>
        <taxon>Insecta</taxon>
        <taxon>Pterygota</taxon>
        <taxon>Neoptera</taxon>
        <taxon>Endopterygota</taxon>
        <taxon>Lepidoptera</taxon>
        <taxon>Glossata</taxon>
        <taxon>Ditrysia</taxon>
        <taxon>Tineoidea</taxon>
        <taxon>Psychidae</taxon>
        <taxon>Oiketicinae</taxon>
        <taxon>Eumeta</taxon>
    </lineage>
</organism>
<protein>
    <submittedName>
        <fullName evidence="1">Uncharacterized protein</fullName>
    </submittedName>
</protein>
<evidence type="ECO:0000313" key="1">
    <source>
        <dbReference type="EMBL" id="GBP60606.1"/>
    </source>
</evidence>
<accession>A0A4C1XA13</accession>
<dbReference type="AlphaFoldDB" id="A0A4C1XA13"/>
<proteinExistence type="predicted"/>
<reference evidence="1 2" key="1">
    <citation type="journal article" date="2019" name="Commun. Biol.">
        <title>The bagworm genome reveals a unique fibroin gene that provides high tensile strength.</title>
        <authorList>
            <person name="Kono N."/>
            <person name="Nakamura H."/>
            <person name="Ohtoshi R."/>
            <person name="Tomita M."/>
            <person name="Numata K."/>
            <person name="Arakawa K."/>
        </authorList>
    </citation>
    <scope>NUCLEOTIDE SEQUENCE [LARGE SCALE GENOMIC DNA]</scope>
</reference>
<gene>
    <name evidence="1" type="ORF">EVAR_50970_1</name>
</gene>
<dbReference type="EMBL" id="BGZK01000791">
    <property type="protein sequence ID" value="GBP60606.1"/>
    <property type="molecule type" value="Genomic_DNA"/>
</dbReference>